<dbReference type="Gene3D" id="3.10.10.10">
    <property type="entry name" value="HIV Type 1 Reverse Transcriptase, subunit A, domain 1"/>
    <property type="match status" value="1"/>
</dbReference>
<dbReference type="OrthoDB" id="2288803at2759"/>
<dbReference type="EMBL" id="LT551091">
    <property type="protein sequence ID" value="SAL96445.1"/>
    <property type="molecule type" value="Genomic_DNA"/>
</dbReference>
<gene>
    <name evidence="1" type="primary">ABSGL_01856.1 scaffold 2472</name>
</gene>
<dbReference type="SUPFAM" id="SSF56672">
    <property type="entry name" value="DNA/RNA polymerases"/>
    <property type="match status" value="1"/>
</dbReference>
<evidence type="ECO:0000313" key="2">
    <source>
        <dbReference type="Proteomes" id="UP000078561"/>
    </source>
</evidence>
<dbReference type="InterPro" id="IPR043502">
    <property type="entry name" value="DNA/RNA_pol_sf"/>
</dbReference>
<dbReference type="Proteomes" id="UP000078561">
    <property type="component" value="Unassembled WGS sequence"/>
</dbReference>
<evidence type="ECO:0000313" key="1">
    <source>
        <dbReference type="EMBL" id="SAL96445.1"/>
    </source>
</evidence>
<keyword evidence="2" id="KW-1185">Reference proteome</keyword>
<sequence length="65" mass="7325">MKFTFDLLPDTQPIFIPPRRMHPTLQASLDQELESLCQLGICNKVNFSNWACAASLVPKADGSYR</sequence>
<reference evidence="1" key="1">
    <citation type="submission" date="2016-04" db="EMBL/GenBank/DDBJ databases">
        <authorList>
            <person name="Evans L.H."/>
            <person name="Alamgir A."/>
            <person name="Owens N."/>
            <person name="Weber N.D."/>
            <person name="Virtaneva K."/>
            <person name="Barbian K."/>
            <person name="Babar A."/>
            <person name="Rosenke K."/>
        </authorList>
    </citation>
    <scope>NUCLEOTIDE SEQUENCE [LARGE SCALE GENOMIC DNA]</scope>
    <source>
        <strain evidence="1">CBS 101.48</strain>
    </source>
</reference>
<proteinExistence type="predicted"/>
<dbReference type="OMA" id="SECWDEN"/>
<dbReference type="AlphaFoldDB" id="A0A163J0N3"/>
<accession>A0A163J0N3</accession>
<name>A0A163J0N3_ABSGL</name>
<organism evidence="1">
    <name type="scientific">Absidia glauca</name>
    <name type="common">Pin mould</name>
    <dbReference type="NCBI Taxonomy" id="4829"/>
    <lineage>
        <taxon>Eukaryota</taxon>
        <taxon>Fungi</taxon>
        <taxon>Fungi incertae sedis</taxon>
        <taxon>Mucoromycota</taxon>
        <taxon>Mucoromycotina</taxon>
        <taxon>Mucoromycetes</taxon>
        <taxon>Mucorales</taxon>
        <taxon>Cunninghamellaceae</taxon>
        <taxon>Absidia</taxon>
    </lineage>
</organism>
<feature type="non-terminal residue" evidence="1">
    <location>
        <position position="65"/>
    </location>
</feature>
<protein>
    <submittedName>
        <fullName evidence="1">Uncharacterized protein</fullName>
    </submittedName>
</protein>
<dbReference type="InParanoid" id="A0A163J0N3"/>